<dbReference type="InParanoid" id="R4FNY7"/>
<accession>R4FNY7</accession>
<dbReference type="RefSeq" id="XP_073969405.1">
    <property type="nucleotide sequence ID" value="XM_074113304.1"/>
</dbReference>
<protein>
    <submittedName>
        <fullName evidence="4 5">Putative sulfotransferase</fullName>
    </submittedName>
</protein>
<feature type="domain" description="Sulfotransferase" evidence="3">
    <location>
        <begin position="61"/>
        <end position="320"/>
    </location>
</feature>
<proteinExistence type="evidence at transcript level"/>
<dbReference type="InterPro" id="IPR027417">
    <property type="entry name" value="P-loop_NTPase"/>
</dbReference>
<name>R4FNY7_RHOPR</name>
<dbReference type="GeneID" id="141446665"/>
<evidence type="ECO:0000256" key="2">
    <source>
        <dbReference type="ARBA" id="ARBA00022679"/>
    </source>
</evidence>
<dbReference type="OMA" id="CIGNNFD"/>
<dbReference type="SUPFAM" id="SSF52540">
    <property type="entry name" value="P-loop containing nucleoside triphosphate hydrolases"/>
    <property type="match status" value="1"/>
</dbReference>
<dbReference type="eggNOG" id="KOG1584">
    <property type="taxonomic scope" value="Eukaryota"/>
</dbReference>
<reference evidence="4" key="1">
    <citation type="submission" date="2013-04" db="EMBL/GenBank/DDBJ databases">
        <title>An insight into the transcriptome of the digestive tract of the blood sucking bug, Rhodnius prolixus.</title>
        <authorList>
            <person name="Ribeiro J.M.C."/>
            <person name="Genta F.A."/>
            <person name="Sorgine M.H.F."/>
            <person name="Paiva-Silva G.O."/>
            <person name="Majerowicz D."/>
            <person name="Medeiros M."/>
            <person name="Koerich L."/>
            <person name="Terra W.R."/>
            <person name="Ferreira C."/>
            <person name="Pimentel A.C."/>
            <person name="Bisch P.M."/>
            <person name="Diniz M.M.P."/>
            <person name="Nascimento R."/>
            <person name="Salmon D."/>
            <person name="Silber A.M."/>
            <person name="Alves M."/>
            <person name="Oliveira M.F."/>
            <person name="Gondim K.C."/>
            <person name="Silva Neto M.A.C."/>
            <person name="Atella G.C."/>
            <person name="Araujo H."/>
            <person name="Dias F.S."/>
            <person name="Polycarpo C.R."/>
            <person name="Fampa P."/>
            <person name="Melo A.C."/>
            <person name="Tanaka A.S."/>
            <person name="Balczun C."/>
            <person name="Oliveira J.H.M."/>
            <person name="Goncalves R."/>
            <person name="Lazoski C."/>
            <person name="Pereira M.A."/>
            <person name="Rivera-Pomar R."/>
            <person name="Diambra L."/>
            <person name="Schaub G.A."/>
            <person name="Garcia E.S."/>
            <person name="Azambuja P."/>
            <person name="Braz G.R.C."/>
            <person name="Oliveira P.L."/>
        </authorList>
    </citation>
    <scope>NUCLEOTIDE SEQUENCE</scope>
</reference>
<evidence type="ECO:0000313" key="4">
    <source>
        <dbReference type="EMBL" id="JAA76401.1"/>
    </source>
</evidence>
<evidence type="ECO:0000256" key="1">
    <source>
        <dbReference type="ARBA" id="ARBA00005771"/>
    </source>
</evidence>
<dbReference type="FunCoup" id="R4FNY7">
    <property type="interactions" value="14"/>
</dbReference>
<reference evidence="5" key="3">
    <citation type="submission" date="2015-05" db="UniProtKB">
        <authorList>
            <consortium name="EnsemblMetazoa"/>
        </authorList>
    </citation>
    <scope>IDENTIFICATION</scope>
</reference>
<evidence type="ECO:0000259" key="3">
    <source>
        <dbReference type="Pfam" id="PF00685"/>
    </source>
</evidence>
<dbReference type="VEuPathDB" id="VectorBase:RPRC009928"/>
<dbReference type="Pfam" id="PF00685">
    <property type="entry name" value="Sulfotransfer_1"/>
    <property type="match status" value="1"/>
</dbReference>
<dbReference type="Gene3D" id="3.40.50.300">
    <property type="entry name" value="P-loop containing nucleotide triphosphate hydrolases"/>
    <property type="match status" value="1"/>
</dbReference>
<dbReference type="AlphaFoldDB" id="R4FNY7"/>
<dbReference type="EMBL" id="ACPB03016231">
    <property type="status" value="NOT_ANNOTATED_CDS"/>
    <property type="molecule type" value="Genomic_DNA"/>
</dbReference>
<reference evidence="6" key="2">
    <citation type="submission" date="2015-04" db="EMBL/GenBank/DDBJ databases">
        <authorList>
            <person name="Wilson R.K."/>
            <person name="Warren W."/>
            <person name="Dotson E."/>
            <person name="Oliveira P.L."/>
        </authorList>
    </citation>
    <scope>NUCLEOTIDE SEQUENCE</scope>
</reference>
<evidence type="ECO:0000313" key="5">
    <source>
        <dbReference type="EnsemblMetazoa" id="RPRC009928-PA"/>
    </source>
</evidence>
<keyword evidence="6" id="KW-1185">Reference proteome</keyword>
<keyword evidence="2 4" id="KW-0808">Transferase</keyword>
<evidence type="ECO:0000313" key="6">
    <source>
        <dbReference type="Proteomes" id="UP000015103"/>
    </source>
</evidence>
<dbReference type="InterPro" id="IPR000863">
    <property type="entry name" value="Sulfotransferase_dom"/>
</dbReference>
<dbReference type="RefSeq" id="XP_073969407.1">
    <property type="nucleotide sequence ID" value="XM_074113306.1"/>
</dbReference>
<dbReference type="HOGENOM" id="CLU_027239_1_1_1"/>
<comment type="similarity">
    <text evidence="1">Belongs to the sulfotransferase 1 family.</text>
</comment>
<dbReference type="Proteomes" id="UP000015103">
    <property type="component" value="Unassembled WGS sequence"/>
</dbReference>
<dbReference type="EnsemblMetazoa" id="RPRC009928-RA">
    <property type="protein sequence ID" value="RPRC009928-PA"/>
    <property type="gene ID" value="RPRC009928"/>
</dbReference>
<organism evidence="4">
    <name type="scientific">Rhodnius prolixus</name>
    <name type="common">Triatomid bug</name>
    <dbReference type="NCBI Taxonomy" id="13249"/>
    <lineage>
        <taxon>Eukaryota</taxon>
        <taxon>Metazoa</taxon>
        <taxon>Ecdysozoa</taxon>
        <taxon>Arthropoda</taxon>
        <taxon>Hexapoda</taxon>
        <taxon>Insecta</taxon>
        <taxon>Pterygota</taxon>
        <taxon>Neoptera</taxon>
        <taxon>Paraneoptera</taxon>
        <taxon>Hemiptera</taxon>
        <taxon>Heteroptera</taxon>
        <taxon>Panheteroptera</taxon>
        <taxon>Cimicomorpha</taxon>
        <taxon>Reduviidae</taxon>
        <taxon>Triatominae</taxon>
        <taxon>Rhodnius</taxon>
    </lineage>
</organism>
<dbReference type="EMBL" id="GAHY01001109">
    <property type="protein sequence ID" value="JAA76401.1"/>
    <property type="molecule type" value="mRNA"/>
</dbReference>
<dbReference type="STRING" id="13249.R4FNY7"/>
<dbReference type="PANTHER" id="PTHR11783">
    <property type="entry name" value="SULFOTRANSFERASE SULT"/>
    <property type="match status" value="1"/>
</dbReference>
<dbReference type="GO" id="GO:0008146">
    <property type="term" value="F:sulfotransferase activity"/>
    <property type="evidence" value="ECO:0007669"/>
    <property type="project" value="InterPro"/>
</dbReference>
<sequence>MVKESESYVQYNELDDDVQKHLDELFQKEHSLIEVNPGRVYLPPKFKEVGERIYNMEVREDDVWVVSYPRTGSTWCQEMVWCICHDLNLEEAKSAVGQARNPLLELTSLVEGDWTQHLGGHSVDQVENTPSPRFIKTHLPLCLLPAQIHTVKPKIVYVTRNPKDMCVSYYHYCKLLHDFNGTFEQFCDIFLQGRAPLGHFWSHVLPFWNIKDEPNVLFLKYEEMKKDQKGVIRKTAQFLGKELTDAEVDMLEEHLSFKNMQSNPALNLEGLLKLRNGPDFKQEGDQTFIRKGKVGDWKNYMTDEISEKFDKWVEENRKGTDLYFQSI</sequence>